<dbReference type="RefSeq" id="WP_106524025.1">
    <property type="nucleotide sequence ID" value="NZ_PYGD01000007.1"/>
</dbReference>
<dbReference type="InterPro" id="IPR045380">
    <property type="entry name" value="LD_TPept_scaffold_dom"/>
</dbReference>
<dbReference type="UniPathway" id="UPA00219"/>
<feature type="signal peptide" evidence="8">
    <location>
        <begin position="1"/>
        <end position="26"/>
    </location>
</feature>
<dbReference type="EMBL" id="PYGD01000007">
    <property type="protein sequence ID" value="PSK90752.1"/>
    <property type="molecule type" value="Genomic_DNA"/>
</dbReference>
<dbReference type="Gene3D" id="2.40.440.10">
    <property type="entry name" value="L,D-transpeptidase catalytic domain-like"/>
    <property type="match status" value="1"/>
</dbReference>
<comment type="caution">
    <text evidence="10">The sequence shown here is derived from an EMBL/GenBank/DDBJ whole genome shotgun (WGS) entry which is preliminary data.</text>
</comment>
<keyword evidence="3" id="KW-0808">Transferase</keyword>
<gene>
    <name evidence="10" type="ORF">B0I18_107163</name>
</gene>
<evidence type="ECO:0000256" key="4">
    <source>
        <dbReference type="ARBA" id="ARBA00022960"/>
    </source>
</evidence>
<keyword evidence="4 7" id="KW-0133">Cell shape</keyword>
<evidence type="ECO:0000259" key="9">
    <source>
        <dbReference type="PROSITE" id="PS52029"/>
    </source>
</evidence>
<comment type="similarity">
    <text evidence="2">Belongs to the YkuD family.</text>
</comment>
<feature type="active site" description="Nucleophile" evidence="7">
    <location>
        <position position="474"/>
    </location>
</feature>
<dbReference type="PANTHER" id="PTHR41533">
    <property type="entry name" value="L,D-TRANSPEPTIDASE HI_1667-RELATED"/>
    <property type="match status" value="1"/>
</dbReference>
<evidence type="ECO:0000313" key="10">
    <source>
        <dbReference type="EMBL" id="PSK90752.1"/>
    </source>
</evidence>
<dbReference type="InterPro" id="IPR038063">
    <property type="entry name" value="Transpep_catalytic_dom"/>
</dbReference>
<proteinExistence type="inferred from homology"/>
<evidence type="ECO:0000256" key="6">
    <source>
        <dbReference type="ARBA" id="ARBA00023316"/>
    </source>
</evidence>
<dbReference type="GO" id="GO:0008360">
    <property type="term" value="P:regulation of cell shape"/>
    <property type="evidence" value="ECO:0007669"/>
    <property type="project" value="UniProtKB-UniRule"/>
</dbReference>
<dbReference type="Pfam" id="PF03734">
    <property type="entry name" value="YkuD"/>
    <property type="match status" value="1"/>
</dbReference>
<feature type="domain" description="L,D-TPase catalytic" evidence="9">
    <location>
        <begin position="327"/>
        <end position="502"/>
    </location>
</feature>
<sequence length="553" mass="61817">MKPRRKPHVHLLVVTMGLSLCLLSCSSGTGKKGGLATFFEDDPVSIEDFKTAMAPVTAQIDPSDSLFRKQLLRDVDLNVKYAYRLSGNEPIWFESKGIKSSTAGLVQALAALSREGLDTTRYHLADIRRILAEAGRDQKGALPVDSVVRWDKALTAAYLTAARDLLMGKEDIRKADDQWFAANDTAFNGARYLVEASKNKQQLPALDTFRPLLKSYNQMIAAMEQWQQLKQDSLYLRLKAGVRLGVQDSSLQAVIGKELPGIMMATGDSGATANAIATYQYYHQLRITGKNDSATYKKLRTDPDAYVQSLQMNMDRLRALPREIGAEHVWVTIPLMEVDYYRDNDLKWHSRVVVGKKARQTPTLWAPMANVVFNPPWGVPPTILKNDVGPGVSRAGAGYLARKGLRAFDAKGRDVTEMVNGENYKRFSYRQPPGAHNSLGEIKFNLPNKWDIYLHDTPHRGDFGLRSRALSSGCVRVQNPKDFAEVLLSDRGYGRGRIDSVIETRKTKLEPIKRPLPVYIVYLTVAPDSTGTGLRYLDDVYGRDIAMRPVYGF</sequence>
<evidence type="ECO:0000256" key="3">
    <source>
        <dbReference type="ARBA" id="ARBA00022679"/>
    </source>
</evidence>
<dbReference type="GO" id="GO:0009252">
    <property type="term" value="P:peptidoglycan biosynthetic process"/>
    <property type="evidence" value="ECO:0007669"/>
    <property type="project" value="UniProtKB-UniPathway"/>
</dbReference>
<evidence type="ECO:0000256" key="2">
    <source>
        <dbReference type="ARBA" id="ARBA00005992"/>
    </source>
</evidence>
<evidence type="ECO:0000256" key="8">
    <source>
        <dbReference type="SAM" id="SignalP"/>
    </source>
</evidence>
<dbReference type="InterPro" id="IPR005490">
    <property type="entry name" value="LD_TPept_cat_dom"/>
</dbReference>
<dbReference type="CDD" id="cd16913">
    <property type="entry name" value="YkuD_like"/>
    <property type="match status" value="1"/>
</dbReference>
<dbReference type="GO" id="GO:0016740">
    <property type="term" value="F:transferase activity"/>
    <property type="evidence" value="ECO:0007669"/>
    <property type="project" value="UniProtKB-KW"/>
</dbReference>
<keyword evidence="8" id="KW-0732">Signal</keyword>
<dbReference type="GO" id="GO:0071555">
    <property type="term" value="P:cell wall organization"/>
    <property type="evidence" value="ECO:0007669"/>
    <property type="project" value="UniProtKB-UniRule"/>
</dbReference>
<dbReference type="Pfam" id="PF20142">
    <property type="entry name" value="Scaffold"/>
    <property type="match status" value="1"/>
</dbReference>
<evidence type="ECO:0000256" key="5">
    <source>
        <dbReference type="ARBA" id="ARBA00022984"/>
    </source>
</evidence>
<keyword evidence="5 7" id="KW-0573">Peptidoglycan synthesis</keyword>
<dbReference type="Proteomes" id="UP000240572">
    <property type="component" value="Unassembled WGS sequence"/>
</dbReference>
<organism evidence="10 11">
    <name type="scientific">Taibaiella chishuiensis</name>
    <dbReference type="NCBI Taxonomy" id="1434707"/>
    <lineage>
        <taxon>Bacteria</taxon>
        <taxon>Pseudomonadati</taxon>
        <taxon>Bacteroidota</taxon>
        <taxon>Chitinophagia</taxon>
        <taxon>Chitinophagales</taxon>
        <taxon>Chitinophagaceae</taxon>
        <taxon>Taibaiella</taxon>
    </lineage>
</organism>
<dbReference type="SUPFAM" id="SSF141523">
    <property type="entry name" value="L,D-transpeptidase catalytic domain-like"/>
    <property type="match status" value="1"/>
</dbReference>
<protein>
    <submittedName>
        <fullName evidence="10">Murein L,D-transpeptidase YcbB/YkuD</fullName>
    </submittedName>
</protein>
<dbReference type="InterPro" id="IPR052905">
    <property type="entry name" value="LD-transpeptidase_YkuD-like"/>
</dbReference>
<comment type="pathway">
    <text evidence="1 7">Cell wall biogenesis; peptidoglycan biosynthesis.</text>
</comment>
<evidence type="ECO:0000313" key="11">
    <source>
        <dbReference type="Proteomes" id="UP000240572"/>
    </source>
</evidence>
<dbReference type="PANTHER" id="PTHR41533:SF2">
    <property type="entry name" value="BLR7131 PROTEIN"/>
    <property type="match status" value="1"/>
</dbReference>
<evidence type="ECO:0000256" key="1">
    <source>
        <dbReference type="ARBA" id="ARBA00004752"/>
    </source>
</evidence>
<dbReference type="PROSITE" id="PS52029">
    <property type="entry name" value="LD_TPASE"/>
    <property type="match status" value="1"/>
</dbReference>
<accession>A0A2P8D0K0</accession>
<name>A0A2P8D0K0_9BACT</name>
<dbReference type="GO" id="GO:0004180">
    <property type="term" value="F:carboxypeptidase activity"/>
    <property type="evidence" value="ECO:0007669"/>
    <property type="project" value="UniProtKB-ARBA"/>
</dbReference>
<feature type="active site" description="Proton donor/acceptor" evidence="7">
    <location>
        <position position="455"/>
    </location>
</feature>
<reference evidence="10 11" key="1">
    <citation type="submission" date="2018-03" db="EMBL/GenBank/DDBJ databases">
        <title>Genomic Encyclopedia of Type Strains, Phase III (KMG-III): the genomes of soil and plant-associated and newly described type strains.</title>
        <authorList>
            <person name="Whitman W."/>
        </authorList>
    </citation>
    <scope>NUCLEOTIDE SEQUENCE [LARGE SCALE GENOMIC DNA]</scope>
    <source>
        <strain evidence="10 11">CGMCC 1.12700</strain>
    </source>
</reference>
<feature type="chain" id="PRO_5015175495" evidence="8">
    <location>
        <begin position="27"/>
        <end position="553"/>
    </location>
</feature>
<keyword evidence="11" id="KW-1185">Reference proteome</keyword>
<dbReference type="AlphaFoldDB" id="A0A2P8D0K0"/>
<evidence type="ECO:0000256" key="7">
    <source>
        <dbReference type="PROSITE-ProRule" id="PRU01373"/>
    </source>
</evidence>
<dbReference type="OrthoDB" id="9778545at2"/>
<keyword evidence="6 7" id="KW-0961">Cell wall biogenesis/degradation</keyword>